<keyword evidence="1" id="KW-1133">Transmembrane helix</keyword>
<evidence type="ECO:0000256" key="1">
    <source>
        <dbReference type="SAM" id="Phobius"/>
    </source>
</evidence>
<evidence type="ECO:0000313" key="3">
    <source>
        <dbReference type="EMBL" id="EPS95746.1"/>
    </source>
</evidence>
<sequence>MSASDCEQIPPNVQEIAGPILIGSQLNWFLFGVLSVQMYMYHQAKYKDNTFIRSIVWFMYLFEVLQTCLLTHDTFHQLAVSFGSMEGLGKPYLIGFELPIQSGIIACITQCFYAWRIYILSSSKWFPMLIVALSLVQCGGGIAEGVACFVYQTTSADIPFEARAVAVWIAGSAACDITITTLMVYFLTTRRSGLQRTDNMVNRLIQVVVETGLATATMAIVQLCMYLLIRNTTYYLTPASILPKAYSNSLLVLLNNRNVLRRQQAEGTITIPSANHTSSQGRRPIQVNIAQESYIDHPSIAMVNLSTGKVPSSQYSDKHPYASQDIPQSNVDDYALAK</sequence>
<dbReference type="eggNOG" id="ENOG502SRYS">
    <property type="taxonomic scope" value="Eukaryota"/>
</dbReference>
<protein>
    <recommendedName>
        <fullName evidence="2">DUF6534 domain-containing protein</fullName>
    </recommendedName>
</protein>
<dbReference type="EMBL" id="KE504201">
    <property type="protein sequence ID" value="EPS95746.1"/>
    <property type="molecule type" value="Genomic_DNA"/>
</dbReference>
<feature type="transmembrane region" description="Helical" evidence="1">
    <location>
        <begin position="92"/>
        <end position="113"/>
    </location>
</feature>
<dbReference type="InterPro" id="IPR045339">
    <property type="entry name" value="DUF6534"/>
</dbReference>
<keyword evidence="4" id="KW-1185">Reference proteome</keyword>
<accession>S8DR66</accession>
<dbReference type="HOGENOM" id="CLU_046025_2_1_1"/>
<feature type="transmembrane region" description="Helical" evidence="1">
    <location>
        <begin position="125"/>
        <end position="153"/>
    </location>
</feature>
<organism evidence="3 4">
    <name type="scientific">Fomitopsis schrenkii</name>
    <name type="common">Brown rot fungus</name>
    <dbReference type="NCBI Taxonomy" id="2126942"/>
    <lineage>
        <taxon>Eukaryota</taxon>
        <taxon>Fungi</taxon>
        <taxon>Dikarya</taxon>
        <taxon>Basidiomycota</taxon>
        <taxon>Agaricomycotina</taxon>
        <taxon>Agaricomycetes</taxon>
        <taxon>Polyporales</taxon>
        <taxon>Fomitopsis</taxon>
    </lineage>
</organism>
<feature type="transmembrane region" description="Helical" evidence="1">
    <location>
        <begin position="51"/>
        <end position="72"/>
    </location>
</feature>
<proteinExistence type="predicted"/>
<feature type="transmembrane region" description="Helical" evidence="1">
    <location>
        <begin position="207"/>
        <end position="229"/>
    </location>
</feature>
<feature type="transmembrane region" description="Helical" evidence="1">
    <location>
        <begin position="165"/>
        <end position="187"/>
    </location>
</feature>
<dbReference type="InParanoid" id="S8DR66"/>
<dbReference type="PANTHER" id="PTHR40465:SF1">
    <property type="entry name" value="DUF6534 DOMAIN-CONTAINING PROTEIN"/>
    <property type="match status" value="1"/>
</dbReference>
<dbReference type="Pfam" id="PF20152">
    <property type="entry name" value="DUF6534"/>
    <property type="match status" value="1"/>
</dbReference>
<feature type="domain" description="DUF6534" evidence="2">
    <location>
        <begin position="172"/>
        <end position="258"/>
    </location>
</feature>
<gene>
    <name evidence="3" type="ORF">FOMPIDRAFT_1062575</name>
</gene>
<keyword evidence="1" id="KW-0472">Membrane</keyword>
<evidence type="ECO:0000259" key="2">
    <source>
        <dbReference type="Pfam" id="PF20152"/>
    </source>
</evidence>
<dbReference type="OrthoDB" id="3262409at2759"/>
<dbReference type="PANTHER" id="PTHR40465">
    <property type="entry name" value="CHROMOSOME 1, WHOLE GENOME SHOTGUN SEQUENCE"/>
    <property type="match status" value="1"/>
</dbReference>
<feature type="transmembrane region" description="Helical" evidence="1">
    <location>
        <begin position="20"/>
        <end position="39"/>
    </location>
</feature>
<keyword evidence="1" id="KW-0812">Transmembrane</keyword>
<evidence type="ECO:0000313" key="4">
    <source>
        <dbReference type="Proteomes" id="UP000015241"/>
    </source>
</evidence>
<dbReference type="AlphaFoldDB" id="S8DR66"/>
<dbReference type="Proteomes" id="UP000015241">
    <property type="component" value="Unassembled WGS sequence"/>
</dbReference>
<name>S8DR66_FOMSC</name>
<reference evidence="3 4" key="1">
    <citation type="journal article" date="2012" name="Science">
        <title>The Paleozoic origin of enzymatic lignin decomposition reconstructed from 31 fungal genomes.</title>
        <authorList>
            <person name="Floudas D."/>
            <person name="Binder M."/>
            <person name="Riley R."/>
            <person name="Barry K."/>
            <person name="Blanchette R.A."/>
            <person name="Henrissat B."/>
            <person name="Martinez A.T."/>
            <person name="Otillar R."/>
            <person name="Spatafora J.W."/>
            <person name="Yadav J.S."/>
            <person name="Aerts A."/>
            <person name="Benoit I."/>
            <person name="Boyd A."/>
            <person name="Carlson A."/>
            <person name="Copeland A."/>
            <person name="Coutinho P.M."/>
            <person name="de Vries R.P."/>
            <person name="Ferreira P."/>
            <person name="Findley K."/>
            <person name="Foster B."/>
            <person name="Gaskell J."/>
            <person name="Glotzer D."/>
            <person name="Gorecki P."/>
            <person name="Heitman J."/>
            <person name="Hesse C."/>
            <person name="Hori C."/>
            <person name="Igarashi K."/>
            <person name="Jurgens J.A."/>
            <person name="Kallen N."/>
            <person name="Kersten P."/>
            <person name="Kohler A."/>
            <person name="Kuees U."/>
            <person name="Kumar T.K.A."/>
            <person name="Kuo A."/>
            <person name="LaButti K."/>
            <person name="Larrondo L.F."/>
            <person name="Lindquist E."/>
            <person name="Ling A."/>
            <person name="Lombard V."/>
            <person name="Lucas S."/>
            <person name="Lundell T."/>
            <person name="Martin R."/>
            <person name="McLaughlin D.J."/>
            <person name="Morgenstern I."/>
            <person name="Morin E."/>
            <person name="Murat C."/>
            <person name="Nagy L.G."/>
            <person name="Nolan M."/>
            <person name="Ohm R.A."/>
            <person name="Patyshakuliyeva A."/>
            <person name="Rokas A."/>
            <person name="Ruiz-Duenas F.J."/>
            <person name="Sabat G."/>
            <person name="Salamov A."/>
            <person name="Samejima M."/>
            <person name="Schmutz J."/>
            <person name="Slot J.C."/>
            <person name="St John F."/>
            <person name="Stenlid J."/>
            <person name="Sun H."/>
            <person name="Sun S."/>
            <person name="Syed K."/>
            <person name="Tsang A."/>
            <person name="Wiebenga A."/>
            <person name="Young D."/>
            <person name="Pisabarro A."/>
            <person name="Eastwood D.C."/>
            <person name="Martin F."/>
            <person name="Cullen D."/>
            <person name="Grigoriev I.V."/>
            <person name="Hibbett D.S."/>
        </authorList>
    </citation>
    <scope>NUCLEOTIDE SEQUENCE</scope>
    <source>
        <strain evidence="4">FP-58527</strain>
    </source>
</reference>